<name>A0A8J3PZZ3_9ACTN</name>
<proteinExistence type="predicted"/>
<dbReference type="EMBL" id="BONV01000049">
    <property type="protein sequence ID" value="GIG84212.1"/>
    <property type="molecule type" value="Genomic_DNA"/>
</dbReference>
<evidence type="ECO:0008006" key="4">
    <source>
        <dbReference type="Google" id="ProtNLM"/>
    </source>
</evidence>
<keyword evidence="1" id="KW-0732">Signal</keyword>
<dbReference type="Proteomes" id="UP000630097">
    <property type="component" value="Unassembled WGS sequence"/>
</dbReference>
<protein>
    <recommendedName>
        <fullName evidence="4">Lipoprotein</fullName>
    </recommendedName>
</protein>
<reference evidence="2 3" key="1">
    <citation type="submission" date="2021-01" db="EMBL/GenBank/DDBJ databases">
        <title>Whole genome shotgun sequence of Planotetraspora kaengkrachanensis NBRC 104272.</title>
        <authorList>
            <person name="Komaki H."/>
            <person name="Tamura T."/>
        </authorList>
    </citation>
    <scope>NUCLEOTIDE SEQUENCE [LARGE SCALE GENOMIC DNA]</scope>
    <source>
        <strain evidence="2 3">NBRC 104272</strain>
    </source>
</reference>
<organism evidence="2 3">
    <name type="scientific">Planotetraspora kaengkrachanensis</name>
    <dbReference type="NCBI Taxonomy" id="575193"/>
    <lineage>
        <taxon>Bacteria</taxon>
        <taxon>Bacillati</taxon>
        <taxon>Actinomycetota</taxon>
        <taxon>Actinomycetes</taxon>
        <taxon>Streptosporangiales</taxon>
        <taxon>Streptosporangiaceae</taxon>
        <taxon>Planotetraspora</taxon>
    </lineage>
</organism>
<keyword evidence="3" id="KW-1185">Reference proteome</keyword>
<evidence type="ECO:0000313" key="2">
    <source>
        <dbReference type="EMBL" id="GIG84212.1"/>
    </source>
</evidence>
<dbReference type="AlphaFoldDB" id="A0A8J3PZZ3"/>
<accession>A0A8J3PZZ3</accession>
<sequence length="235" mass="25152">MLLYNSGMKRSLVLVLAAALLTPGCADGGCDLSKPSPEPSAIAGKERPIKIQPGRFAGLSGDEINAAVPVPGGHPSYTEQVLVGLRHKTLAMAGAIGETDAGRCDEDVVGRVGFTTRCTVTYEGVEVPWVVEITGTEQAVMPGGLDYTYTSQPLASVHTARSVYEGFAFQLAGMRDKYEGRCDQIPALFTAKPGQDTEYRCQLINAFCENDGYGFEWVDRRVHIDEKGGVTFAGV</sequence>
<evidence type="ECO:0000256" key="1">
    <source>
        <dbReference type="SAM" id="SignalP"/>
    </source>
</evidence>
<evidence type="ECO:0000313" key="3">
    <source>
        <dbReference type="Proteomes" id="UP000630097"/>
    </source>
</evidence>
<feature type="chain" id="PRO_5035210363" description="Lipoprotein" evidence="1">
    <location>
        <begin position="27"/>
        <end position="235"/>
    </location>
</feature>
<comment type="caution">
    <text evidence="2">The sequence shown here is derived from an EMBL/GenBank/DDBJ whole genome shotgun (WGS) entry which is preliminary data.</text>
</comment>
<feature type="signal peptide" evidence="1">
    <location>
        <begin position="1"/>
        <end position="26"/>
    </location>
</feature>
<dbReference type="RefSeq" id="WP_203887497.1">
    <property type="nucleotide sequence ID" value="NZ_BAABHH010000013.1"/>
</dbReference>
<gene>
    <name evidence="2" type="ORF">Pka01_73390</name>
</gene>